<evidence type="ECO:0000256" key="4">
    <source>
        <dbReference type="ARBA" id="ARBA00069939"/>
    </source>
</evidence>
<dbReference type="InterPro" id="IPR036291">
    <property type="entry name" value="NAD(P)-bd_dom_sf"/>
</dbReference>
<dbReference type="EC" id="1.1.1.175" evidence="3"/>
<organism evidence="5 6">
    <name type="scientific">Candidatus Phycosocius bacilliformis</name>
    <dbReference type="NCBI Taxonomy" id="1445552"/>
    <lineage>
        <taxon>Bacteria</taxon>
        <taxon>Pseudomonadati</taxon>
        <taxon>Pseudomonadota</taxon>
        <taxon>Alphaproteobacteria</taxon>
        <taxon>Caulobacterales</taxon>
        <taxon>Caulobacterales incertae sedis</taxon>
        <taxon>Candidatus Phycosocius</taxon>
    </lineage>
</organism>
<evidence type="ECO:0000313" key="5">
    <source>
        <dbReference type="EMBL" id="GBF57950.1"/>
    </source>
</evidence>
<dbReference type="PANTHER" id="PTHR24321">
    <property type="entry name" value="DEHYDROGENASES, SHORT CHAIN"/>
    <property type="match status" value="1"/>
</dbReference>
<dbReference type="GO" id="GO:0047838">
    <property type="term" value="F:D-xylose 1-dehydrogenase (NAD+) activity"/>
    <property type="evidence" value="ECO:0007669"/>
    <property type="project" value="UniProtKB-EC"/>
</dbReference>
<dbReference type="PRINTS" id="PR00081">
    <property type="entry name" value="GDHRDH"/>
</dbReference>
<keyword evidence="6" id="KW-1185">Reference proteome</keyword>
<proteinExistence type="inferred from homology"/>
<dbReference type="Pfam" id="PF13561">
    <property type="entry name" value="adh_short_C2"/>
    <property type="match status" value="1"/>
</dbReference>
<dbReference type="PANTHER" id="PTHR24321:SF8">
    <property type="entry name" value="ESTRADIOL 17-BETA-DEHYDROGENASE 8-RELATED"/>
    <property type="match status" value="1"/>
</dbReference>
<dbReference type="Gene3D" id="3.40.50.720">
    <property type="entry name" value="NAD(P)-binding Rossmann-like Domain"/>
    <property type="match status" value="1"/>
</dbReference>
<reference evidence="5 6" key="1">
    <citation type="journal article" date="2018" name="Genome Announc.">
        <title>Draft Genome Sequence of "Candidatus Phycosocius bacilliformis," an Alphaproteobacterial Ectosymbiont of the Hydrocarbon-Producing Green Alga Botryococcus braunii.</title>
        <authorList>
            <person name="Tanabe Y."/>
            <person name="Yamaguchi H."/>
            <person name="Watanabe M.M."/>
        </authorList>
    </citation>
    <scope>NUCLEOTIDE SEQUENCE [LARGE SCALE GENOMIC DNA]</scope>
    <source>
        <strain evidence="5 6">BOTRYCO-2</strain>
    </source>
</reference>
<dbReference type="CDD" id="cd05233">
    <property type="entry name" value="SDR_c"/>
    <property type="match status" value="1"/>
</dbReference>
<dbReference type="PROSITE" id="PS00061">
    <property type="entry name" value="ADH_SHORT"/>
    <property type="match status" value="1"/>
</dbReference>
<accession>A0A2P2EA68</accession>
<dbReference type="RefSeq" id="WP_192576240.1">
    <property type="nucleotide sequence ID" value="NZ_BFBR01000004.1"/>
</dbReference>
<evidence type="ECO:0000256" key="3">
    <source>
        <dbReference type="ARBA" id="ARBA00066641"/>
    </source>
</evidence>
<protein>
    <recommendedName>
        <fullName evidence="4">D-xylose 1-dehydrogenase</fullName>
        <ecNumber evidence="3">1.1.1.175</ecNumber>
    </recommendedName>
</protein>
<evidence type="ECO:0000256" key="1">
    <source>
        <dbReference type="ARBA" id="ARBA00006484"/>
    </source>
</evidence>
<gene>
    <name evidence="5" type="primary">lvr</name>
    <name evidence="5" type="ORF">PbB2_01621</name>
</gene>
<dbReference type="InterPro" id="IPR002347">
    <property type="entry name" value="SDR_fam"/>
</dbReference>
<dbReference type="SUPFAM" id="SSF51735">
    <property type="entry name" value="NAD(P)-binding Rossmann-fold domains"/>
    <property type="match status" value="1"/>
</dbReference>
<evidence type="ECO:0000313" key="6">
    <source>
        <dbReference type="Proteomes" id="UP000245086"/>
    </source>
</evidence>
<dbReference type="InterPro" id="IPR020904">
    <property type="entry name" value="Sc_DH/Rdtase_CS"/>
</dbReference>
<comment type="caution">
    <text evidence="5">The sequence shown here is derived from an EMBL/GenBank/DDBJ whole genome shotgun (WGS) entry which is preliminary data.</text>
</comment>
<dbReference type="Proteomes" id="UP000245086">
    <property type="component" value="Unassembled WGS sequence"/>
</dbReference>
<dbReference type="AlphaFoldDB" id="A0A2P2EA68"/>
<evidence type="ECO:0000256" key="2">
    <source>
        <dbReference type="ARBA" id="ARBA00023002"/>
    </source>
</evidence>
<dbReference type="FunFam" id="3.40.50.720:FF:000084">
    <property type="entry name" value="Short-chain dehydrogenase reductase"/>
    <property type="match status" value="1"/>
</dbReference>
<dbReference type="PRINTS" id="PR00080">
    <property type="entry name" value="SDRFAMILY"/>
</dbReference>
<comment type="similarity">
    <text evidence="1">Belongs to the short-chain dehydrogenases/reductases (SDR) family.</text>
</comment>
<keyword evidence="2" id="KW-0560">Oxidoreductase</keyword>
<sequence>MANTNLGLLGRVAMITGAARGIGRAALHRMIDEGVHVLAWDVDPAWAEELKTIPTPDHVQIRAFIGDVCESLAWQQAVASALDHFGRLDFLFSNAGISGPAQPVSRYEEADFDRVMAINARGVYLGLKYVGQHLSQQGRGVIVNVASISGLGGGGNIFAYTASKHAVIGMTKSAAVHYAPLGVRVVAVCPSPTDTDMMAYAERAVMPDNPQAARPIFTQGIPMGRYAQPDEIASVFAFLISEQASFLTGTIVPVDGGCMAR</sequence>
<name>A0A2P2EA68_9PROT</name>
<dbReference type="EMBL" id="BFBR01000004">
    <property type="protein sequence ID" value="GBF57950.1"/>
    <property type="molecule type" value="Genomic_DNA"/>
</dbReference>